<dbReference type="PRINTS" id="PR00463">
    <property type="entry name" value="EP450I"/>
</dbReference>
<sequence length="254" mass="27478">MFSKLLTARDPETGELLSNKQLWAESNLLIIAGSDTASTALAATLFYLSRSPKAYARVANEVRGAFPDPETVKQGPQLASCAYLRACLQEALRLSSSASGAMWREALLGGLRIQAEDGDSNQAGKVEVPAGLEVGTGIFSLNHSAHYFRDPLAYRPERWMAGEAAPDELARARAAFATFSIGPRNCVSKGLAMVEMAVAMAAVVARYDFRAPPGEGGLAAVGEYSEGRLRGHFRTKWAFTSEKDGPWLQFKRFV</sequence>
<dbReference type="GeneID" id="41963974"/>
<dbReference type="InterPro" id="IPR050121">
    <property type="entry name" value="Cytochrome_P450_monoxygenase"/>
</dbReference>
<dbReference type="Pfam" id="PF00067">
    <property type="entry name" value="p450"/>
    <property type="match status" value="1"/>
</dbReference>
<comment type="cofactor">
    <cofactor evidence="1 8">
        <name>heme</name>
        <dbReference type="ChEBI" id="CHEBI:30413"/>
    </cofactor>
</comment>
<evidence type="ECO:0000256" key="2">
    <source>
        <dbReference type="ARBA" id="ARBA00010617"/>
    </source>
</evidence>
<organism evidence="9 10">
    <name type="scientific">Pyricularia grisea</name>
    <name type="common">Crabgrass-specific blast fungus</name>
    <name type="synonym">Magnaporthe grisea</name>
    <dbReference type="NCBI Taxonomy" id="148305"/>
    <lineage>
        <taxon>Eukaryota</taxon>
        <taxon>Fungi</taxon>
        <taxon>Dikarya</taxon>
        <taxon>Ascomycota</taxon>
        <taxon>Pezizomycotina</taxon>
        <taxon>Sordariomycetes</taxon>
        <taxon>Sordariomycetidae</taxon>
        <taxon>Magnaporthales</taxon>
        <taxon>Pyriculariaceae</taxon>
        <taxon>Pyricularia</taxon>
    </lineage>
</organism>
<dbReference type="InterPro" id="IPR001128">
    <property type="entry name" value="Cyt_P450"/>
</dbReference>
<keyword evidence="4 8" id="KW-0479">Metal-binding</keyword>
<reference evidence="10" key="3">
    <citation type="submission" date="2025-08" db="UniProtKB">
        <authorList>
            <consortium name="RefSeq"/>
        </authorList>
    </citation>
    <scope>IDENTIFICATION</scope>
    <source>
        <strain evidence="10">NI907</strain>
    </source>
</reference>
<evidence type="ECO:0000313" key="9">
    <source>
        <dbReference type="Proteomes" id="UP000515153"/>
    </source>
</evidence>
<evidence type="ECO:0000313" key="10">
    <source>
        <dbReference type="RefSeq" id="XP_030977557.1"/>
    </source>
</evidence>
<proteinExistence type="inferred from homology"/>
<dbReference type="GO" id="GO:0004497">
    <property type="term" value="F:monooxygenase activity"/>
    <property type="evidence" value="ECO:0007669"/>
    <property type="project" value="UniProtKB-KW"/>
</dbReference>
<evidence type="ECO:0000256" key="5">
    <source>
        <dbReference type="ARBA" id="ARBA00023002"/>
    </source>
</evidence>
<dbReference type="GO" id="GO:0016705">
    <property type="term" value="F:oxidoreductase activity, acting on paired donors, with incorporation or reduction of molecular oxygen"/>
    <property type="evidence" value="ECO:0007669"/>
    <property type="project" value="InterPro"/>
</dbReference>
<evidence type="ECO:0000256" key="3">
    <source>
        <dbReference type="ARBA" id="ARBA00022617"/>
    </source>
</evidence>
<reference evidence="10" key="1">
    <citation type="journal article" date="2019" name="Mol. Biol. Evol.">
        <title>Blast fungal genomes show frequent chromosomal changes, gene gains and losses, and effector gene turnover.</title>
        <authorList>
            <person name="Gomez Luciano L.B."/>
            <person name="Jason Tsai I."/>
            <person name="Chuma I."/>
            <person name="Tosa Y."/>
            <person name="Chen Y.H."/>
            <person name="Li J.Y."/>
            <person name="Li M.Y."/>
            <person name="Jade Lu M.Y."/>
            <person name="Nakayashiki H."/>
            <person name="Li W.H."/>
        </authorList>
    </citation>
    <scope>NUCLEOTIDE SEQUENCE</scope>
    <source>
        <strain evidence="10">NI907</strain>
    </source>
</reference>
<keyword evidence="6 8" id="KW-0408">Iron</keyword>
<feature type="binding site" description="axial binding residue" evidence="8">
    <location>
        <position position="186"/>
    </location>
    <ligand>
        <name>heme</name>
        <dbReference type="ChEBI" id="CHEBI:30413"/>
    </ligand>
    <ligandPart>
        <name>Fe</name>
        <dbReference type="ChEBI" id="CHEBI:18248"/>
    </ligandPart>
</feature>
<keyword evidence="3 8" id="KW-0349">Heme</keyword>
<evidence type="ECO:0000256" key="6">
    <source>
        <dbReference type="ARBA" id="ARBA00023004"/>
    </source>
</evidence>
<dbReference type="InterPro" id="IPR002401">
    <property type="entry name" value="Cyt_P450_E_grp-I"/>
</dbReference>
<dbReference type="PRINTS" id="PR00385">
    <property type="entry name" value="P450"/>
</dbReference>
<dbReference type="RefSeq" id="XP_030977557.1">
    <property type="nucleotide sequence ID" value="XM_031129066.1"/>
</dbReference>
<dbReference type="PANTHER" id="PTHR24305">
    <property type="entry name" value="CYTOCHROME P450"/>
    <property type="match status" value="1"/>
</dbReference>
<keyword evidence="5" id="KW-0560">Oxidoreductase</keyword>
<name>A0A6P8ARN9_PYRGI</name>
<dbReference type="PANTHER" id="PTHR24305:SF237">
    <property type="entry name" value="CYTOCHROME P450 MONOOXYGENASE ATNE-RELATED"/>
    <property type="match status" value="1"/>
</dbReference>
<dbReference type="Gene3D" id="1.10.630.10">
    <property type="entry name" value="Cytochrome P450"/>
    <property type="match status" value="1"/>
</dbReference>
<dbReference type="AlphaFoldDB" id="A0A6P8ARN9"/>
<evidence type="ECO:0000256" key="1">
    <source>
        <dbReference type="ARBA" id="ARBA00001971"/>
    </source>
</evidence>
<dbReference type="SUPFAM" id="SSF48264">
    <property type="entry name" value="Cytochrome P450"/>
    <property type="match status" value="1"/>
</dbReference>
<comment type="similarity">
    <text evidence="2">Belongs to the cytochrome P450 family.</text>
</comment>
<gene>
    <name evidence="10" type="ORF">PgNI_09076</name>
</gene>
<protein>
    <submittedName>
        <fullName evidence="10">Uncharacterized protein</fullName>
    </submittedName>
</protein>
<dbReference type="GO" id="GO:0020037">
    <property type="term" value="F:heme binding"/>
    <property type="evidence" value="ECO:0007669"/>
    <property type="project" value="InterPro"/>
</dbReference>
<keyword evidence="9" id="KW-1185">Reference proteome</keyword>
<evidence type="ECO:0000256" key="7">
    <source>
        <dbReference type="ARBA" id="ARBA00023033"/>
    </source>
</evidence>
<dbReference type="KEGG" id="pgri:PgNI_09076"/>
<dbReference type="Proteomes" id="UP000515153">
    <property type="component" value="Unplaced"/>
</dbReference>
<reference evidence="10" key="2">
    <citation type="submission" date="2019-10" db="EMBL/GenBank/DDBJ databases">
        <authorList>
            <consortium name="NCBI Genome Project"/>
        </authorList>
    </citation>
    <scope>NUCLEOTIDE SEQUENCE</scope>
    <source>
        <strain evidence="10">NI907</strain>
    </source>
</reference>
<evidence type="ECO:0000256" key="4">
    <source>
        <dbReference type="ARBA" id="ARBA00022723"/>
    </source>
</evidence>
<dbReference type="InterPro" id="IPR036396">
    <property type="entry name" value="Cyt_P450_sf"/>
</dbReference>
<accession>A0A6P8ARN9</accession>
<keyword evidence="7" id="KW-0503">Monooxygenase</keyword>
<evidence type="ECO:0000256" key="8">
    <source>
        <dbReference type="PIRSR" id="PIRSR602401-1"/>
    </source>
</evidence>
<dbReference type="GO" id="GO:0005506">
    <property type="term" value="F:iron ion binding"/>
    <property type="evidence" value="ECO:0007669"/>
    <property type="project" value="InterPro"/>
</dbReference>